<dbReference type="InterPro" id="IPR056613">
    <property type="entry name" value="DUF7287"/>
</dbReference>
<dbReference type="AlphaFoldDB" id="A0A5N5UB51"/>
<organism evidence="2 7">
    <name type="scientific">Halosegnis rubeus</name>
    <dbReference type="NCBI Taxonomy" id="2212850"/>
    <lineage>
        <taxon>Archaea</taxon>
        <taxon>Methanobacteriati</taxon>
        <taxon>Methanobacteriota</taxon>
        <taxon>Stenosarchaea group</taxon>
        <taxon>Halobacteria</taxon>
        <taxon>Halobacteriales</taxon>
        <taxon>Natronomonadaceae</taxon>
        <taxon>Halosegnis</taxon>
    </lineage>
</organism>
<dbReference type="Proteomes" id="UP000326207">
    <property type="component" value="Unassembled WGS sequence"/>
</dbReference>
<dbReference type="EMBL" id="QMDY01000001">
    <property type="protein sequence ID" value="KAB7519931.1"/>
    <property type="molecule type" value="Genomic_DNA"/>
</dbReference>
<sequence length="155" mass="16205">MSLFLVTVSFVFLFVPTVFSPFEVAQGQPLAADRAATRLVDTMLAGPDPGTLAPACTLGFFADVDTPGCVYDSSRSLGDALGIGNENVRVAVREGGEVVTLDGTVATTDGPRAPSDPPTTLERGQPAGEIPERATTVARLVTLDGQQVRVEVSVW</sequence>
<dbReference type="Proteomes" id="UP000326865">
    <property type="component" value="Unassembled WGS sequence"/>
</dbReference>
<evidence type="ECO:0000313" key="5">
    <source>
        <dbReference type="Proteomes" id="UP000326207"/>
    </source>
</evidence>
<evidence type="ECO:0000313" key="3">
    <source>
        <dbReference type="EMBL" id="KAB7516941.1"/>
    </source>
</evidence>
<evidence type="ECO:0000313" key="2">
    <source>
        <dbReference type="EMBL" id="KAB7515845.1"/>
    </source>
</evidence>
<accession>A0A5N5UB51</accession>
<dbReference type="RefSeq" id="WP_152119824.1">
    <property type="nucleotide sequence ID" value="NZ_QJOW01000002.1"/>
</dbReference>
<dbReference type="EMBL" id="QJOW01000002">
    <property type="protein sequence ID" value="KAB7516941.1"/>
    <property type="molecule type" value="Genomic_DNA"/>
</dbReference>
<dbReference type="Proteomes" id="UP000326302">
    <property type="component" value="Unassembled WGS sequence"/>
</dbReference>
<accession>A0A5N5ULY1</accession>
<name>A0A5N5UB51_9EURY</name>
<dbReference type="OrthoDB" id="375651at2157"/>
<dbReference type="EMBL" id="QKKZ01000001">
    <property type="protein sequence ID" value="KAB7515845.1"/>
    <property type="molecule type" value="Genomic_DNA"/>
</dbReference>
<evidence type="ECO:0000256" key="1">
    <source>
        <dbReference type="SAM" id="MobiDB-lite"/>
    </source>
</evidence>
<reference evidence="5 6" key="1">
    <citation type="submission" date="2019-10" db="EMBL/GenBank/DDBJ databases">
        <title>Unraveling microbial dark matter from salterns through culturing: the case of the genus Halosegnis.</title>
        <authorList>
            <person name="Duran-Viseras A."/>
            <person name="Andrei A.-S."/>
            <person name="Vera-Gargallo B."/>
            <person name="Ghai R."/>
            <person name="Sanchez-Porro C."/>
            <person name="Ventosa A."/>
        </authorList>
    </citation>
    <scope>NUCLEOTIDE SEQUENCE [LARGE SCALE GENOMIC DNA]</scope>
    <source>
        <strain evidence="3 6">F17-44</strain>
        <strain evidence="2 7">F18-79</strain>
        <strain evidence="4 5">F19-13</strain>
    </source>
</reference>
<evidence type="ECO:0000313" key="4">
    <source>
        <dbReference type="EMBL" id="KAB7519931.1"/>
    </source>
</evidence>
<accession>A0A5N5UGY1</accession>
<evidence type="ECO:0000313" key="6">
    <source>
        <dbReference type="Proteomes" id="UP000326302"/>
    </source>
</evidence>
<dbReference type="Pfam" id="PF23958">
    <property type="entry name" value="DUF7287"/>
    <property type="match status" value="1"/>
</dbReference>
<feature type="region of interest" description="Disordered" evidence="1">
    <location>
        <begin position="105"/>
        <end position="127"/>
    </location>
</feature>
<proteinExistence type="predicted"/>
<evidence type="ECO:0000313" key="7">
    <source>
        <dbReference type="Proteomes" id="UP000326865"/>
    </source>
</evidence>
<keyword evidence="7" id="KW-1185">Reference proteome</keyword>
<comment type="caution">
    <text evidence="2">The sequence shown here is derived from an EMBL/GenBank/DDBJ whole genome shotgun (WGS) entry which is preliminary data.</text>
</comment>
<protein>
    <submittedName>
        <fullName evidence="2">Uncharacterized protein</fullName>
    </submittedName>
</protein>
<gene>
    <name evidence="2" type="ORF">DM867_01500</name>
    <name evidence="3" type="ORF">DMP03_06145</name>
    <name evidence="4" type="ORF">DP108_01385</name>
</gene>